<organism evidence="1">
    <name type="scientific">freshwater metagenome</name>
    <dbReference type="NCBI Taxonomy" id="449393"/>
    <lineage>
        <taxon>unclassified sequences</taxon>
        <taxon>metagenomes</taxon>
        <taxon>ecological metagenomes</taxon>
    </lineage>
</organism>
<dbReference type="SUPFAM" id="SSF51735">
    <property type="entry name" value="NAD(P)-binding Rossmann-fold domains"/>
    <property type="match status" value="1"/>
</dbReference>
<dbReference type="PANTHER" id="PTHR44147">
    <property type="entry name" value="DEHYDROGENASE/REDUCTASE SDR FAMILY MEMBER 1"/>
    <property type="match status" value="1"/>
</dbReference>
<name>A0A6J6ICZ2_9ZZZZ</name>
<dbReference type="PANTHER" id="PTHR44147:SF2">
    <property type="entry name" value="DEHYDROGENASE_REDUCTASE SDR FAMILY MEMBER 1"/>
    <property type="match status" value="1"/>
</dbReference>
<dbReference type="InterPro" id="IPR002347">
    <property type="entry name" value="SDR_fam"/>
</dbReference>
<proteinExistence type="predicted"/>
<dbReference type="EMBL" id="CAEZUP010000108">
    <property type="protein sequence ID" value="CAB4621895.1"/>
    <property type="molecule type" value="Genomic_DNA"/>
</dbReference>
<accession>A0A6J6ICZ2</accession>
<dbReference type="Gene3D" id="3.40.50.720">
    <property type="entry name" value="NAD(P)-binding Rossmann-like Domain"/>
    <property type="match status" value="1"/>
</dbReference>
<dbReference type="InterPro" id="IPR036291">
    <property type="entry name" value="NAD(P)-bd_dom_sf"/>
</dbReference>
<dbReference type="PRINTS" id="PR00080">
    <property type="entry name" value="SDRFAMILY"/>
</dbReference>
<dbReference type="PRINTS" id="PR00081">
    <property type="entry name" value="GDHRDH"/>
</dbReference>
<sequence>MSGVRMSPDSGRTAVATILMLCGGTGDRGVVAAVDPFPAIEVRMSDSRVAVVTGASRGIGKGIALELGAAGFTVYVTGRTVDAGPIPGTVGETAAQISELGGTGIGVACDHHDDDQVKALFERVGVEQGRLDVLVNNVYSAPDLVPWLNKKFWELPVGAWDQVIDIGTRSHYVASVFAAPLMLSNRSGLIVNVSSSGAVSYGHNVVYGVGKAAVDKMTADMAVELAGTGVSIVSLWPGLVRTELLDMGAQTDGDEIFIELPGEGRFDLSGAESPRFLGRAVVALAGASDLAERSGKPFTSANLAREFGFTDLDGTIHEVLLRPDV</sequence>
<protein>
    <submittedName>
        <fullName evidence="1">Unannotated protein</fullName>
    </submittedName>
</protein>
<evidence type="ECO:0000313" key="1">
    <source>
        <dbReference type="EMBL" id="CAB4621895.1"/>
    </source>
</evidence>
<dbReference type="AlphaFoldDB" id="A0A6J6ICZ2"/>
<gene>
    <name evidence="1" type="ORF">UFOPK1835_01851</name>
</gene>
<dbReference type="Pfam" id="PF00106">
    <property type="entry name" value="adh_short"/>
    <property type="match status" value="1"/>
</dbReference>
<reference evidence="1" key="1">
    <citation type="submission" date="2020-05" db="EMBL/GenBank/DDBJ databases">
        <authorList>
            <person name="Chiriac C."/>
            <person name="Salcher M."/>
            <person name="Ghai R."/>
            <person name="Kavagutti S V."/>
        </authorList>
    </citation>
    <scope>NUCLEOTIDE SEQUENCE</scope>
</reference>